<feature type="region of interest" description="Disordered" evidence="1">
    <location>
        <begin position="94"/>
        <end position="115"/>
    </location>
</feature>
<dbReference type="Gene3D" id="3.30.70.100">
    <property type="match status" value="1"/>
</dbReference>
<keyword evidence="3" id="KW-0560">Oxidoreductase</keyword>
<dbReference type="Pfam" id="PF03992">
    <property type="entry name" value="ABM"/>
    <property type="match status" value="1"/>
</dbReference>
<sequence>MAIIFHIFYKGKDNAARDFAAEMIERGLVNQIRYRPGNLSYHYFQSMEDPETILLVDSWSDQEALDLHHASPMMQEILALREKYGLSARAEKLRADEEGVPEADQVFMSQEEDAE</sequence>
<keyword evidence="4" id="KW-1185">Reference proteome</keyword>
<comment type="caution">
    <text evidence="3">The sequence shown here is derived from an EMBL/GenBank/DDBJ whole genome shotgun (WGS) entry which is preliminary data.</text>
</comment>
<feature type="domain" description="ABM" evidence="2">
    <location>
        <begin position="3"/>
        <end position="94"/>
    </location>
</feature>
<dbReference type="InterPro" id="IPR007138">
    <property type="entry name" value="ABM_dom"/>
</dbReference>
<dbReference type="Proteomes" id="UP001549055">
    <property type="component" value="Unassembled WGS sequence"/>
</dbReference>
<dbReference type="EMBL" id="JBEPMK010000003">
    <property type="protein sequence ID" value="MET3644375.1"/>
    <property type="molecule type" value="Genomic_DNA"/>
</dbReference>
<proteinExistence type="predicted"/>
<dbReference type="GO" id="GO:0004497">
    <property type="term" value="F:monooxygenase activity"/>
    <property type="evidence" value="ECO:0007669"/>
    <property type="project" value="UniProtKB-KW"/>
</dbReference>
<dbReference type="RefSeq" id="WP_354280659.1">
    <property type="nucleotide sequence ID" value="NZ_JBEPMK010000003.1"/>
</dbReference>
<evidence type="ECO:0000256" key="1">
    <source>
        <dbReference type="SAM" id="MobiDB-lite"/>
    </source>
</evidence>
<dbReference type="PROSITE" id="PS51725">
    <property type="entry name" value="ABM"/>
    <property type="match status" value="1"/>
</dbReference>
<name>A0ABV2JLX0_9STRE</name>
<keyword evidence="3" id="KW-0503">Monooxygenase</keyword>
<dbReference type="SUPFAM" id="SSF54909">
    <property type="entry name" value="Dimeric alpha+beta barrel"/>
    <property type="match status" value="1"/>
</dbReference>
<accession>A0ABV2JLX0</accession>
<protein>
    <submittedName>
        <fullName evidence="3">Quinol monooxygenase YgiN</fullName>
    </submittedName>
</protein>
<organism evidence="3 4">
    <name type="scientific">Streptococcus gallinaceus</name>
    <dbReference type="NCBI Taxonomy" id="165758"/>
    <lineage>
        <taxon>Bacteria</taxon>
        <taxon>Bacillati</taxon>
        <taxon>Bacillota</taxon>
        <taxon>Bacilli</taxon>
        <taxon>Lactobacillales</taxon>
        <taxon>Streptococcaceae</taxon>
        <taxon>Streptococcus</taxon>
    </lineage>
</organism>
<evidence type="ECO:0000259" key="2">
    <source>
        <dbReference type="PROSITE" id="PS51725"/>
    </source>
</evidence>
<evidence type="ECO:0000313" key="3">
    <source>
        <dbReference type="EMBL" id="MET3644375.1"/>
    </source>
</evidence>
<gene>
    <name evidence="3" type="ORF">ABID27_000999</name>
</gene>
<evidence type="ECO:0000313" key="4">
    <source>
        <dbReference type="Proteomes" id="UP001549055"/>
    </source>
</evidence>
<dbReference type="InterPro" id="IPR011008">
    <property type="entry name" value="Dimeric_a/b-barrel"/>
</dbReference>
<reference evidence="3 4" key="1">
    <citation type="submission" date="2024-06" db="EMBL/GenBank/DDBJ databases">
        <title>Genomic Encyclopedia of Type Strains, Phase IV (KMG-IV): sequencing the most valuable type-strain genomes for metagenomic binning, comparative biology and taxonomic classification.</title>
        <authorList>
            <person name="Goeker M."/>
        </authorList>
    </citation>
    <scope>NUCLEOTIDE SEQUENCE [LARGE SCALE GENOMIC DNA]</scope>
    <source>
        <strain evidence="3 4">DSM 15349</strain>
    </source>
</reference>